<feature type="region of interest" description="Disordered" evidence="1">
    <location>
        <begin position="82"/>
        <end position="117"/>
    </location>
</feature>
<accession>A0ABP1BU18</accession>
<reference evidence="2" key="1">
    <citation type="submission" date="2024-03" db="EMBL/GenBank/DDBJ databases">
        <authorList>
            <consortium name="ELIXIR-Norway"/>
            <consortium name="Elixir Norway"/>
        </authorList>
    </citation>
    <scope>NUCLEOTIDE SEQUENCE</scope>
</reference>
<protein>
    <submittedName>
        <fullName evidence="2">Uncharacterized protein</fullName>
    </submittedName>
</protein>
<dbReference type="EMBL" id="OZ023708">
    <property type="protein sequence ID" value="CAK9879818.1"/>
    <property type="molecule type" value="Genomic_DNA"/>
</dbReference>
<feature type="region of interest" description="Disordered" evidence="1">
    <location>
        <begin position="160"/>
        <end position="195"/>
    </location>
</feature>
<evidence type="ECO:0000313" key="2">
    <source>
        <dbReference type="EMBL" id="CAK9879818.1"/>
    </source>
</evidence>
<evidence type="ECO:0000313" key="3">
    <source>
        <dbReference type="Proteomes" id="UP001497522"/>
    </source>
</evidence>
<sequence>MEPKEALSRSGSIARLLDSGRIPNAITIVRLDTPPYNSSSSLVLHETDRVLRQIKHPAQESPSFVYDTLPKAEPILPTNEEIADENSSLSSSSIEDGADQDSSCSSDAEAESSGPLDQMTCLESSLPVRKPGLSKFFGGISKKSVNGSRSTLVVAVKLGGIDEDDEDNASPHQRSSRSSLNRSLPPRSFSLTDLPEAGTLGRTFGRC</sequence>
<gene>
    <name evidence="2" type="ORF">CSSPJE1EN2_LOCUS21307</name>
</gene>
<feature type="compositionally biased region" description="Low complexity" evidence="1">
    <location>
        <begin position="176"/>
        <end position="191"/>
    </location>
</feature>
<evidence type="ECO:0000256" key="1">
    <source>
        <dbReference type="SAM" id="MobiDB-lite"/>
    </source>
</evidence>
<keyword evidence="3" id="KW-1185">Reference proteome</keyword>
<proteinExistence type="predicted"/>
<organism evidence="2 3">
    <name type="scientific">Sphagnum jensenii</name>
    <dbReference type="NCBI Taxonomy" id="128206"/>
    <lineage>
        <taxon>Eukaryota</taxon>
        <taxon>Viridiplantae</taxon>
        <taxon>Streptophyta</taxon>
        <taxon>Embryophyta</taxon>
        <taxon>Bryophyta</taxon>
        <taxon>Sphagnophytina</taxon>
        <taxon>Sphagnopsida</taxon>
        <taxon>Sphagnales</taxon>
        <taxon>Sphagnaceae</taxon>
        <taxon>Sphagnum</taxon>
    </lineage>
</organism>
<name>A0ABP1BU18_9BRYO</name>
<dbReference type="Proteomes" id="UP001497522">
    <property type="component" value="Chromosome 7"/>
</dbReference>
<feature type="compositionally biased region" description="Low complexity" evidence="1">
    <location>
        <begin position="101"/>
        <end position="113"/>
    </location>
</feature>